<accession>A0A2W4D1S9</accession>
<organism evidence="1 2">
    <name type="scientific">Rhizobium tubonense</name>
    <dbReference type="NCBI Taxonomy" id="484088"/>
    <lineage>
        <taxon>Bacteria</taxon>
        <taxon>Pseudomonadati</taxon>
        <taxon>Pseudomonadota</taxon>
        <taxon>Alphaproteobacteria</taxon>
        <taxon>Hyphomicrobiales</taxon>
        <taxon>Rhizobiaceae</taxon>
        <taxon>Rhizobium/Agrobacterium group</taxon>
        <taxon>Rhizobium</taxon>
    </lineage>
</organism>
<protein>
    <recommendedName>
        <fullName evidence="3">Dihydrodipicolinate synthase family protein</fullName>
    </recommendedName>
</protein>
<comment type="caution">
    <text evidence="1">The sequence shown here is derived from an EMBL/GenBank/DDBJ whole genome shotgun (WGS) entry which is preliminary data.</text>
</comment>
<sequence length="90" mass="10256">MAPGRIDYAVCVYEFYMDGWEAEAEDAYRAMLPAVAFTMQGLENLLCHGKRLFGERAGIPIFDRAPALRPTEVGIEMTLRYARQLRTLCH</sequence>
<dbReference type="AlphaFoldDB" id="A0A2W4D1S9"/>
<evidence type="ECO:0000313" key="2">
    <source>
        <dbReference type="Proteomes" id="UP000248925"/>
    </source>
</evidence>
<gene>
    <name evidence="1" type="ORF">CPY51_19785</name>
</gene>
<dbReference type="Proteomes" id="UP000248925">
    <property type="component" value="Unassembled WGS sequence"/>
</dbReference>
<dbReference type="OrthoDB" id="199953at2"/>
<proteinExistence type="predicted"/>
<evidence type="ECO:0008006" key="3">
    <source>
        <dbReference type="Google" id="ProtNLM"/>
    </source>
</evidence>
<keyword evidence="2" id="KW-1185">Reference proteome</keyword>
<reference evidence="1 2" key="1">
    <citation type="journal article" date="2018" name="Sci. Rep.">
        <title>Rhizobium tumorigenes sp. nov., a novel plant tumorigenic bacterium isolated from cane gall tumors on thornless blackberry.</title>
        <authorList>
            <person name="Kuzmanovi N."/>
            <person name="Smalla K."/>
            <person name="Gronow S."/>
            <person name="PuBawska J."/>
        </authorList>
    </citation>
    <scope>NUCLEOTIDE SEQUENCE [LARGE SCALE GENOMIC DNA]</scope>
    <source>
        <strain evidence="1 2">CCBAU 85046</strain>
    </source>
</reference>
<name>A0A2W4D1S9_9HYPH</name>
<dbReference type="EMBL" id="PCDP01000039">
    <property type="protein sequence ID" value="PZM11484.1"/>
    <property type="molecule type" value="Genomic_DNA"/>
</dbReference>
<dbReference type="RefSeq" id="WP_111161971.1">
    <property type="nucleotide sequence ID" value="NZ_PCDP01000039.1"/>
</dbReference>
<evidence type="ECO:0000313" key="1">
    <source>
        <dbReference type="EMBL" id="PZM11484.1"/>
    </source>
</evidence>